<feature type="domain" description="Signal transduction histidine kinase dimerisation/phosphoacceptor" evidence="6">
    <location>
        <begin position="14"/>
        <end position="81"/>
    </location>
</feature>
<dbReference type="Pfam" id="PF00512">
    <property type="entry name" value="HisKA"/>
    <property type="match status" value="1"/>
</dbReference>
<protein>
    <recommendedName>
        <fullName evidence="2">histidine kinase</fullName>
        <ecNumber evidence="2">2.7.13.3</ecNumber>
    </recommendedName>
</protein>
<feature type="region of interest" description="Disordered" evidence="5">
    <location>
        <begin position="117"/>
        <end position="140"/>
    </location>
</feature>
<dbReference type="Proteomes" id="UP001177080">
    <property type="component" value="Unassembled WGS sequence"/>
</dbReference>
<organism evidence="7 8">
    <name type="scientific">Shinella curvata</name>
    <dbReference type="NCBI Taxonomy" id="1817964"/>
    <lineage>
        <taxon>Bacteria</taxon>
        <taxon>Pseudomonadati</taxon>
        <taxon>Pseudomonadota</taxon>
        <taxon>Alphaproteobacteria</taxon>
        <taxon>Hyphomicrobiales</taxon>
        <taxon>Rhizobiaceae</taxon>
        <taxon>Shinella</taxon>
    </lineage>
</organism>
<name>A0ABT8XM29_9HYPH</name>
<evidence type="ECO:0000313" key="8">
    <source>
        <dbReference type="Proteomes" id="UP001177080"/>
    </source>
</evidence>
<dbReference type="SMART" id="SM00388">
    <property type="entry name" value="HisKA"/>
    <property type="match status" value="1"/>
</dbReference>
<dbReference type="PANTHER" id="PTHR42878">
    <property type="entry name" value="TWO-COMPONENT HISTIDINE KINASE"/>
    <property type="match status" value="1"/>
</dbReference>
<keyword evidence="4" id="KW-0418">Kinase</keyword>
<sequence>MARLAADLQKSNKELQAFSYSISHDLRAPFRHIVGFSQLLTEREKNLGKRSRHYLQMISESALAAGELVDDLLTFSHLGRAAISALRGCSSIVSISWGKRYRVSDPRDVSQLTIRFKSKRPEAPTSPQQQRRSRTAHHGCASVKGQTGCPAFLSARCGSESRNVCSLRLAFHLPQTVEMSGFRRADGEVRAKADGEMRRS</sequence>
<dbReference type="Gene3D" id="1.10.287.130">
    <property type="match status" value="1"/>
</dbReference>
<reference evidence="7" key="1">
    <citation type="submission" date="2022-04" db="EMBL/GenBank/DDBJ databases">
        <title>Shinella lacus sp. nov., a novel member of the genus Shinella from water.</title>
        <authorList>
            <person name="Deng Y."/>
        </authorList>
    </citation>
    <scope>NUCLEOTIDE SEQUENCE</scope>
    <source>
        <strain evidence="7">JCM 31239</strain>
    </source>
</reference>
<proteinExistence type="predicted"/>
<accession>A0ABT8XM29</accession>
<dbReference type="InterPro" id="IPR003661">
    <property type="entry name" value="HisK_dim/P_dom"/>
</dbReference>
<keyword evidence="3" id="KW-0808">Transferase</keyword>
<comment type="caution">
    <text evidence="7">The sequence shown here is derived from an EMBL/GenBank/DDBJ whole genome shotgun (WGS) entry which is preliminary data.</text>
</comment>
<evidence type="ECO:0000259" key="6">
    <source>
        <dbReference type="SMART" id="SM00388"/>
    </source>
</evidence>
<evidence type="ECO:0000256" key="5">
    <source>
        <dbReference type="SAM" id="MobiDB-lite"/>
    </source>
</evidence>
<dbReference type="PANTHER" id="PTHR42878:SF15">
    <property type="entry name" value="BACTERIOPHYTOCHROME"/>
    <property type="match status" value="1"/>
</dbReference>
<dbReference type="InterPro" id="IPR036097">
    <property type="entry name" value="HisK_dim/P_sf"/>
</dbReference>
<evidence type="ECO:0000313" key="7">
    <source>
        <dbReference type="EMBL" id="MDO6124770.1"/>
    </source>
</evidence>
<dbReference type="SUPFAM" id="SSF47384">
    <property type="entry name" value="Homodimeric domain of signal transducing histidine kinase"/>
    <property type="match status" value="1"/>
</dbReference>
<dbReference type="CDD" id="cd00082">
    <property type="entry name" value="HisKA"/>
    <property type="match status" value="1"/>
</dbReference>
<comment type="catalytic activity">
    <reaction evidence="1">
        <text>ATP + protein L-histidine = ADP + protein N-phospho-L-histidine.</text>
        <dbReference type="EC" id="2.7.13.3"/>
    </reaction>
</comment>
<dbReference type="RefSeq" id="WP_244762764.1">
    <property type="nucleotide sequence ID" value="NZ_JALJCJ010000006.1"/>
</dbReference>
<dbReference type="EC" id="2.7.13.3" evidence="2"/>
<dbReference type="EMBL" id="WHSC02000016">
    <property type="protein sequence ID" value="MDO6124770.1"/>
    <property type="molecule type" value="Genomic_DNA"/>
</dbReference>
<evidence type="ECO:0000256" key="3">
    <source>
        <dbReference type="ARBA" id="ARBA00022679"/>
    </source>
</evidence>
<keyword evidence="8" id="KW-1185">Reference proteome</keyword>
<evidence type="ECO:0000256" key="4">
    <source>
        <dbReference type="ARBA" id="ARBA00022777"/>
    </source>
</evidence>
<dbReference type="InterPro" id="IPR050351">
    <property type="entry name" value="BphY/WalK/GraS-like"/>
</dbReference>
<evidence type="ECO:0000256" key="2">
    <source>
        <dbReference type="ARBA" id="ARBA00012438"/>
    </source>
</evidence>
<gene>
    <name evidence="7" type="ORF">GB928_026665</name>
</gene>
<evidence type="ECO:0000256" key="1">
    <source>
        <dbReference type="ARBA" id="ARBA00000085"/>
    </source>
</evidence>